<comment type="caution">
    <text evidence="1">The sequence shown here is derived from an EMBL/GenBank/DDBJ whole genome shotgun (WGS) entry which is preliminary data.</text>
</comment>
<evidence type="ECO:0000313" key="1">
    <source>
        <dbReference type="EMBL" id="KAJ8628312.1"/>
    </source>
</evidence>
<sequence>MQQLNPSAYADRVADLARWKAAMAAQTQVSGLDPYMEALKNVAARLIGTTPYAHNLMGITDPTPNTKTYNSKPHCTRRKIK</sequence>
<dbReference type="EMBL" id="CM056814">
    <property type="protein sequence ID" value="KAJ8628312.1"/>
    <property type="molecule type" value="Genomic_DNA"/>
</dbReference>
<evidence type="ECO:0000313" key="2">
    <source>
        <dbReference type="Proteomes" id="UP001234297"/>
    </source>
</evidence>
<proteinExistence type="predicted"/>
<dbReference type="Proteomes" id="UP001234297">
    <property type="component" value="Chromosome 6"/>
</dbReference>
<keyword evidence="2" id="KW-1185">Reference proteome</keyword>
<organism evidence="1 2">
    <name type="scientific">Persea americana</name>
    <name type="common">Avocado</name>
    <dbReference type="NCBI Taxonomy" id="3435"/>
    <lineage>
        <taxon>Eukaryota</taxon>
        <taxon>Viridiplantae</taxon>
        <taxon>Streptophyta</taxon>
        <taxon>Embryophyta</taxon>
        <taxon>Tracheophyta</taxon>
        <taxon>Spermatophyta</taxon>
        <taxon>Magnoliopsida</taxon>
        <taxon>Magnoliidae</taxon>
        <taxon>Laurales</taxon>
        <taxon>Lauraceae</taxon>
        <taxon>Persea</taxon>
    </lineage>
</organism>
<reference evidence="1 2" key="1">
    <citation type="journal article" date="2022" name="Hortic Res">
        <title>A haplotype resolved chromosomal level avocado genome allows analysis of novel avocado genes.</title>
        <authorList>
            <person name="Nath O."/>
            <person name="Fletcher S.J."/>
            <person name="Hayward A."/>
            <person name="Shaw L.M."/>
            <person name="Masouleh A.K."/>
            <person name="Furtado A."/>
            <person name="Henry R.J."/>
            <person name="Mitter N."/>
        </authorList>
    </citation>
    <scope>NUCLEOTIDE SEQUENCE [LARGE SCALE GENOMIC DNA]</scope>
    <source>
        <strain evidence="2">cv. Hass</strain>
    </source>
</reference>
<name>A0ACC2L4N3_PERAE</name>
<gene>
    <name evidence="1" type="ORF">MRB53_021619</name>
</gene>
<protein>
    <submittedName>
        <fullName evidence="1">Uncharacterized protein</fullName>
    </submittedName>
</protein>
<accession>A0ACC2L4N3</accession>